<dbReference type="GO" id="GO:0016491">
    <property type="term" value="F:oxidoreductase activity"/>
    <property type="evidence" value="ECO:0007669"/>
    <property type="project" value="UniProtKB-KW"/>
</dbReference>
<dbReference type="Proteomes" id="UP000192674">
    <property type="component" value="Unassembled WGS sequence"/>
</dbReference>
<dbReference type="PROSITE" id="PS00061">
    <property type="entry name" value="ADH_SHORT"/>
    <property type="match status" value="1"/>
</dbReference>
<evidence type="ECO:0000313" key="4">
    <source>
        <dbReference type="EMBL" id="SMD15247.1"/>
    </source>
</evidence>
<dbReference type="InterPro" id="IPR002347">
    <property type="entry name" value="SDR_fam"/>
</dbReference>
<dbReference type="PRINTS" id="PR00081">
    <property type="entry name" value="GDHRDH"/>
</dbReference>
<dbReference type="Pfam" id="PF00561">
    <property type="entry name" value="Abhydrolase_1"/>
    <property type="match status" value="1"/>
</dbReference>
<keyword evidence="5" id="KW-1185">Reference proteome</keyword>
<dbReference type="NCBIfam" id="NF004514">
    <property type="entry name" value="PRK05855.1"/>
    <property type="match status" value="1"/>
</dbReference>
<dbReference type="PANTHER" id="PTHR43391:SF12">
    <property type="entry name" value="OXIDOREDUCTASE EPHD-RELATED"/>
    <property type="match status" value="1"/>
</dbReference>
<evidence type="ECO:0000313" key="5">
    <source>
        <dbReference type="Proteomes" id="UP000192674"/>
    </source>
</evidence>
<dbReference type="InterPro" id="IPR020904">
    <property type="entry name" value="Sc_DH/Rdtase_CS"/>
</dbReference>
<dbReference type="RefSeq" id="WP_084429614.1">
    <property type="nucleotide sequence ID" value="NZ_FWXV01000004.1"/>
</dbReference>
<feature type="domain" description="AB hydrolase-1" evidence="3">
    <location>
        <begin position="22"/>
        <end position="263"/>
    </location>
</feature>
<dbReference type="InterPro" id="IPR000073">
    <property type="entry name" value="AB_hydrolase_1"/>
</dbReference>
<keyword evidence="2" id="KW-0560">Oxidoreductase</keyword>
<dbReference type="FunFam" id="3.40.50.720:FF:000084">
    <property type="entry name" value="Short-chain dehydrogenase reductase"/>
    <property type="match status" value="1"/>
</dbReference>
<dbReference type="CDD" id="cd05233">
    <property type="entry name" value="SDR_c"/>
    <property type="match status" value="1"/>
</dbReference>
<dbReference type="OrthoDB" id="4220752at2"/>
<reference evidence="4 5" key="1">
    <citation type="submission" date="2017-04" db="EMBL/GenBank/DDBJ databases">
        <authorList>
            <person name="Afonso C.L."/>
            <person name="Miller P.J."/>
            <person name="Scott M.A."/>
            <person name="Spackman E."/>
            <person name="Goraichik I."/>
            <person name="Dimitrov K.M."/>
            <person name="Suarez D.L."/>
            <person name="Swayne D.E."/>
        </authorList>
    </citation>
    <scope>NUCLEOTIDE SEQUENCE [LARGE SCALE GENOMIC DNA]</scope>
    <source>
        <strain evidence="4 5">DSM 43828</strain>
    </source>
</reference>
<dbReference type="PANTHER" id="PTHR43391">
    <property type="entry name" value="RETINOL DEHYDROGENASE-RELATED"/>
    <property type="match status" value="1"/>
</dbReference>
<dbReference type="PRINTS" id="PR00080">
    <property type="entry name" value="SDRFAMILY"/>
</dbReference>
<accession>A0A1W2EZU4</accession>
<dbReference type="EMBL" id="FWXV01000004">
    <property type="protein sequence ID" value="SMD15247.1"/>
    <property type="molecule type" value="Genomic_DNA"/>
</dbReference>
<name>A0A1W2EZU4_KIBAR</name>
<dbReference type="InterPro" id="IPR036291">
    <property type="entry name" value="NAD(P)-bd_dom_sf"/>
</dbReference>
<evidence type="ECO:0000259" key="3">
    <source>
        <dbReference type="Pfam" id="PF00561"/>
    </source>
</evidence>
<dbReference type="Pfam" id="PF00106">
    <property type="entry name" value="adh_short"/>
    <property type="match status" value="1"/>
</dbReference>
<dbReference type="InterPro" id="IPR029058">
    <property type="entry name" value="AB_hydrolase_fold"/>
</dbReference>
<gene>
    <name evidence="4" type="ORF">SAMN05661093_05232</name>
</gene>
<dbReference type="Gene3D" id="3.40.50.1820">
    <property type="entry name" value="alpha/beta hydrolase"/>
    <property type="match status" value="1"/>
</dbReference>
<comment type="similarity">
    <text evidence="1">Belongs to the short-chain dehydrogenases/reductases (SDR) family.</text>
</comment>
<dbReference type="Gene3D" id="3.40.50.720">
    <property type="entry name" value="NAD(P)-binding Rossmann-like Domain"/>
    <property type="match status" value="1"/>
</dbReference>
<dbReference type="AlphaFoldDB" id="A0A1W2EZU4"/>
<sequence length="561" mass="60810">MRTVKSGDVSLAVYEQGDPADPTVLLIHGYPDNHTMWDGVAARLASQFHVVSYDVRGAGASTRPRAVADYRIPELVSDVFAVADAVSPDRPVHVVAHDWGSMQAWYAVTSGTSRIASFTTISGPCMDHVAFWTRRRLARPTPRNLAQVVWQQLHSWYILLFHLPVVPVVLWRLGFGKILARIEGLDRVPSVVDGIHGMKLYRANIFQRMKDATEQRTDVPVQMIMPTRDRYVTPGLLEDVPRWVPNLWRRKVIGGHWVALERPAVIARMAEEFIAHIEGEPVTRGLQRALAPSSFAHRLVLVTGAGSGIGRETALAFARDGADVLVTDVDLLSAKETADMIGPAATAYHLDVTDESAMRRLADAIVVEHGVPDVVVNNAGIAVAGPFLETSAKDWSRIVDVNLLGVVNGCRVFGALMAETGEGGHIVNVASAAAYLHSRALPAYSATKAAVLALSGSLRADFESAGIGVSAICPGFVHTPITRATTFVGVDSSTQDAMRERTSRLYRRRGFPPSRVASAIVASVRSNKAVVPVTAEAKFGLLLSRFAPGIIRRLARIGVTR</sequence>
<dbReference type="SUPFAM" id="SSF51735">
    <property type="entry name" value="NAD(P)-binding Rossmann-fold domains"/>
    <property type="match status" value="1"/>
</dbReference>
<dbReference type="SUPFAM" id="SSF53474">
    <property type="entry name" value="alpha/beta-Hydrolases"/>
    <property type="match status" value="1"/>
</dbReference>
<evidence type="ECO:0000256" key="1">
    <source>
        <dbReference type="ARBA" id="ARBA00006484"/>
    </source>
</evidence>
<organism evidence="4 5">
    <name type="scientific">Kibdelosporangium aridum</name>
    <dbReference type="NCBI Taxonomy" id="2030"/>
    <lineage>
        <taxon>Bacteria</taxon>
        <taxon>Bacillati</taxon>
        <taxon>Actinomycetota</taxon>
        <taxon>Actinomycetes</taxon>
        <taxon>Pseudonocardiales</taxon>
        <taxon>Pseudonocardiaceae</taxon>
        <taxon>Kibdelosporangium</taxon>
    </lineage>
</organism>
<protein>
    <submittedName>
        <fullName evidence="4">Short-chain dehydrogenase</fullName>
    </submittedName>
</protein>
<proteinExistence type="inferred from homology"/>
<evidence type="ECO:0000256" key="2">
    <source>
        <dbReference type="ARBA" id="ARBA00023002"/>
    </source>
</evidence>